<evidence type="ECO:0000313" key="1">
    <source>
        <dbReference type="EMBL" id="MVA75991.1"/>
    </source>
</evidence>
<dbReference type="EMBL" id="WPCU01000005">
    <property type="protein sequence ID" value="MVA75991.1"/>
    <property type="molecule type" value="Genomic_DNA"/>
</dbReference>
<sequence>MTTTHARAPEGEVWHFSEDPGITSFVPHVAATAQQPEAYVWAVDGPRCPDYWFPRDCPRAMAWRVPGCDPDLADRLLGPGVERLHVLEHGWLRALTTTVLWAYPFAAADFRPFGDPPHAHVADRPVTPLRDPHRVGDLVAAHAGAGIDLRVTGDLFGWWERVVASGLGFSGIRLRRSPRYREV</sequence>
<protein>
    <submittedName>
        <fullName evidence="1">Uncharacterized protein</fullName>
    </submittedName>
</protein>
<dbReference type="Proteomes" id="UP000435304">
    <property type="component" value="Unassembled WGS sequence"/>
</dbReference>
<dbReference type="AlphaFoldDB" id="A0A6A9UTI5"/>
<gene>
    <name evidence="1" type="ORF">GC722_08140</name>
</gene>
<evidence type="ECO:0000313" key="2">
    <source>
        <dbReference type="Proteomes" id="UP000435304"/>
    </source>
</evidence>
<dbReference type="Pfam" id="PF21820">
    <property type="entry name" value="DUF6886"/>
    <property type="match status" value="1"/>
</dbReference>
<name>A0A6A9UTI5_9ACTN</name>
<dbReference type="InterPro" id="IPR049253">
    <property type="entry name" value="DUF6886"/>
</dbReference>
<reference evidence="1 2" key="1">
    <citation type="submission" date="2019-12" db="EMBL/GenBank/DDBJ databases">
        <title>Auraticoccus cholistani sp. nov., an actinomycete isolated from soil of Cholistan desert.</title>
        <authorList>
            <person name="Cheema M.T."/>
        </authorList>
    </citation>
    <scope>NUCLEOTIDE SEQUENCE [LARGE SCALE GENOMIC DNA]</scope>
    <source>
        <strain evidence="1 2">F435</strain>
    </source>
</reference>
<accession>A0A6A9UTI5</accession>
<keyword evidence="2" id="KW-1185">Reference proteome</keyword>
<organism evidence="1 2">
    <name type="scientific">Auraticoccus cholistanensis</name>
    <dbReference type="NCBI Taxonomy" id="2656650"/>
    <lineage>
        <taxon>Bacteria</taxon>
        <taxon>Bacillati</taxon>
        <taxon>Actinomycetota</taxon>
        <taxon>Actinomycetes</taxon>
        <taxon>Propionibacteriales</taxon>
        <taxon>Propionibacteriaceae</taxon>
        <taxon>Auraticoccus</taxon>
    </lineage>
</organism>
<dbReference type="RefSeq" id="WP_156609466.1">
    <property type="nucleotide sequence ID" value="NZ_WPCU01000005.1"/>
</dbReference>
<comment type="caution">
    <text evidence="1">The sequence shown here is derived from an EMBL/GenBank/DDBJ whole genome shotgun (WGS) entry which is preliminary data.</text>
</comment>
<proteinExistence type="predicted"/>